<name>A0A545U519_9GAMM</name>
<keyword evidence="6 11" id="KW-0418">Kinase</keyword>
<dbReference type="InterPro" id="IPR005467">
    <property type="entry name" value="His_kinase_dom"/>
</dbReference>
<keyword evidence="7" id="KW-0902">Two-component regulatory system</keyword>
<dbReference type="EMBL" id="VIKS01000014">
    <property type="protein sequence ID" value="TQV84566.1"/>
    <property type="molecule type" value="Genomic_DNA"/>
</dbReference>
<dbReference type="PROSITE" id="PS50109">
    <property type="entry name" value="HIS_KIN"/>
    <property type="match status" value="1"/>
</dbReference>
<dbReference type="PANTHER" id="PTHR43711:SF26">
    <property type="entry name" value="SENSOR HISTIDINE KINASE RCSC"/>
    <property type="match status" value="1"/>
</dbReference>
<evidence type="ECO:0000256" key="8">
    <source>
        <dbReference type="SAM" id="Phobius"/>
    </source>
</evidence>
<feature type="domain" description="HAMP" evidence="10">
    <location>
        <begin position="207"/>
        <end position="259"/>
    </location>
</feature>
<dbReference type="InterPro" id="IPR003660">
    <property type="entry name" value="HAMP_dom"/>
</dbReference>
<evidence type="ECO:0000256" key="2">
    <source>
        <dbReference type="ARBA" id="ARBA00004370"/>
    </source>
</evidence>
<dbReference type="EC" id="2.7.13.3" evidence="3"/>
<evidence type="ECO:0000256" key="7">
    <source>
        <dbReference type="ARBA" id="ARBA00023012"/>
    </source>
</evidence>
<dbReference type="CDD" id="cd16922">
    <property type="entry name" value="HATPase_EvgS-ArcB-TorS-like"/>
    <property type="match status" value="1"/>
</dbReference>
<dbReference type="Pfam" id="PF00672">
    <property type="entry name" value="HAMP"/>
    <property type="match status" value="1"/>
</dbReference>
<dbReference type="InterPro" id="IPR050736">
    <property type="entry name" value="Sensor_HK_Regulatory"/>
</dbReference>
<dbReference type="RefSeq" id="WP_142934284.1">
    <property type="nucleotide sequence ID" value="NZ_ML660170.1"/>
</dbReference>
<dbReference type="Pfam" id="PF00512">
    <property type="entry name" value="HisKA"/>
    <property type="match status" value="1"/>
</dbReference>
<dbReference type="Proteomes" id="UP000315439">
    <property type="component" value="Unassembled WGS sequence"/>
</dbReference>
<dbReference type="InterPro" id="IPR004358">
    <property type="entry name" value="Sig_transdc_His_kin-like_C"/>
</dbReference>
<evidence type="ECO:0000256" key="6">
    <source>
        <dbReference type="ARBA" id="ARBA00022777"/>
    </source>
</evidence>
<protein>
    <recommendedName>
        <fullName evidence="3">histidine kinase</fullName>
        <ecNumber evidence="3">2.7.13.3</ecNumber>
    </recommendedName>
</protein>
<dbReference type="Gene3D" id="3.30.565.10">
    <property type="entry name" value="Histidine kinase-like ATPase, C-terminal domain"/>
    <property type="match status" value="1"/>
</dbReference>
<evidence type="ECO:0000256" key="4">
    <source>
        <dbReference type="ARBA" id="ARBA00022553"/>
    </source>
</evidence>
<comment type="caution">
    <text evidence="11">The sequence shown here is derived from an EMBL/GenBank/DDBJ whole genome shotgun (WGS) entry which is preliminary data.</text>
</comment>
<feature type="transmembrane region" description="Helical" evidence="8">
    <location>
        <begin position="20"/>
        <end position="39"/>
    </location>
</feature>
<comment type="subcellular location">
    <subcellularLocation>
        <location evidence="2">Membrane</location>
    </subcellularLocation>
</comment>
<gene>
    <name evidence="11" type="ORF">FLL46_23430</name>
</gene>
<keyword evidence="5" id="KW-0808">Transferase</keyword>
<sequence>MVMGYVTFKSSATLKRQLLSFFIGSVVILSLTTSIITAWQTSRNVRLETIENGLQIVRNFSDQAILALLTGSEENAQEAVNRTLGFESINGVAVFKPNGELLISSTKSPNSQFYLDVTKLTGEPQLIDEYEDHWVFSAPVIFVDEQFDPETLDPDEETVEEQLIGHVLVDYDKHSLREIQQSIFVNNIVIGGVITVVLAFLMSWGVNRLTLPLSALSQTMETARDSGNYTKADVNGASEIRQMAAVYNQMMTHLEKQKSQLEMHRATLESEVEIRTQELRVARDTALTANRHKSEFLANISHELRTPLQAIIGYTDLVKEDLELECMDAQAEDLAKAIRSANTLLGLINNILDLAKIEAGRMDLYLKPVDMEFLINDTLETVQPMAAANNNQLLIDKGNLNSTLVVDRQKLMQIFLNLLSNACKFTKNGKVTFEIRNDKNFLYVSVTDTGVGIPKDKLNYIFEEFTQVDGSQTRKFEGTGLGMAITKNFCDMMRAKIEVESQEGEGTRFSIKLPLQPEQETRRVDLSSA</sequence>
<evidence type="ECO:0000256" key="5">
    <source>
        <dbReference type="ARBA" id="ARBA00022679"/>
    </source>
</evidence>
<dbReference type="GO" id="GO:0016020">
    <property type="term" value="C:membrane"/>
    <property type="evidence" value="ECO:0007669"/>
    <property type="project" value="UniProtKB-SubCell"/>
</dbReference>
<dbReference type="SMART" id="SM00388">
    <property type="entry name" value="HisKA"/>
    <property type="match status" value="1"/>
</dbReference>
<evidence type="ECO:0000256" key="1">
    <source>
        <dbReference type="ARBA" id="ARBA00000085"/>
    </source>
</evidence>
<evidence type="ECO:0000256" key="3">
    <source>
        <dbReference type="ARBA" id="ARBA00012438"/>
    </source>
</evidence>
<keyword evidence="8" id="KW-0812">Transmembrane</keyword>
<dbReference type="InterPro" id="IPR036097">
    <property type="entry name" value="HisK_dim/P_sf"/>
</dbReference>
<feature type="domain" description="Histidine kinase" evidence="9">
    <location>
        <begin position="299"/>
        <end position="517"/>
    </location>
</feature>
<keyword evidence="12" id="KW-1185">Reference proteome</keyword>
<keyword evidence="4" id="KW-0597">Phosphoprotein</keyword>
<evidence type="ECO:0000313" key="12">
    <source>
        <dbReference type="Proteomes" id="UP000315439"/>
    </source>
</evidence>
<feature type="transmembrane region" description="Helical" evidence="8">
    <location>
        <begin position="183"/>
        <end position="206"/>
    </location>
</feature>
<comment type="catalytic activity">
    <reaction evidence="1">
        <text>ATP + protein L-histidine = ADP + protein N-phospho-L-histidine.</text>
        <dbReference type="EC" id="2.7.13.3"/>
    </reaction>
</comment>
<dbReference type="GO" id="GO:0000155">
    <property type="term" value="F:phosphorelay sensor kinase activity"/>
    <property type="evidence" value="ECO:0007669"/>
    <property type="project" value="InterPro"/>
</dbReference>
<evidence type="ECO:0000313" key="11">
    <source>
        <dbReference type="EMBL" id="TQV84566.1"/>
    </source>
</evidence>
<reference evidence="11 12" key="1">
    <citation type="submission" date="2019-07" db="EMBL/GenBank/DDBJ databases">
        <title>Draft genome for Aliikangiella sp. M105.</title>
        <authorList>
            <person name="Wang G."/>
        </authorList>
    </citation>
    <scope>NUCLEOTIDE SEQUENCE [LARGE SCALE GENOMIC DNA]</scope>
    <source>
        <strain evidence="11 12">M105</strain>
    </source>
</reference>
<keyword evidence="8" id="KW-1133">Transmembrane helix</keyword>
<accession>A0A545U519</accession>
<dbReference type="OrthoDB" id="6724607at2"/>
<dbReference type="PROSITE" id="PS50885">
    <property type="entry name" value="HAMP"/>
    <property type="match status" value="1"/>
</dbReference>
<dbReference type="FunFam" id="3.30.565.10:FF:000010">
    <property type="entry name" value="Sensor histidine kinase RcsC"/>
    <property type="match status" value="1"/>
</dbReference>
<dbReference type="PRINTS" id="PR00344">
    <property type="entry name" value="BCTRLSENSOR"/>
</dbReference>
<proteinExistence type="predicted"/>
<dbReference type="CDD" id="cd00082">
    <property type="entry name" value="HisKA"/>
    <property type="match status" value="1"/>
</dbReference>
<keyword evidence="8" id="KW-0472">Membrane</keyword>
<dbReference type="InterPro" id="IPR036890">
    <property type="entry name" value="HATPase_C_sf"/>
</dbReference>
<dbReference type="Gene3D" id="1.10.287.130">
    <property type="match status" value="1"/>
</dbReference>
<dbReference type="InterPro" id="IPR003594">
    <property type="entry name" value="HATPase_dom"/>
</dbReference>
<dbReference type="SUPFAM" id="SSF47384">
    <property type="entry name" value="Homodimeric domain of signal transducing histidine kinase"/>
    <property type="match status" value="1"/>
</dbReference>
<evidence type="ECO:0000259" key="9">
    <source>
        <dbReference type="PROSITE" id="PS50109"/>
    </source>
</evidence>
<evidence type="ECO:0000259" key="10">
    <source>
        <dbReference type="PROSITE" id="PS50885"/>
    </source>
</evidence>
<dbReference type="Gene3D" id="6.10.340.10">
    <property type="match status" value="1"/>
</dbReference>
<dbReference type="SMART" id="SM00387">
    <property type="entry name" value="HATPase_c"/>
    <property type="match status" value="1"/>
</dbReference>
<dbReference type="InterPro" id="IPR003661">
    <property type="entry name" value="HisK_dim/P_dom"/>
</dbReference>
<dbReference type="PANTHER" id="PTHR43711">
    <property type="entry name" value="TWO-COMPONENT HISTIDINE KINASE"/>
    <property type="match status" value="1"/>
</dbReference>
<organism evidence="11 12">
    <name type="scientific">Aliikangiella coralliicola</name>
    <dbReference type="NCBI Taxonomy" id="2592383"/>
    <lineage>
        <taxon>Bacteria</taxon>
        <taxon>Pseudomonadati</taxon>
        <taxon>Pseudomonadota</taxon>
        <taxon>Gammaproteobacteria</taxon>
        <taxon>Oceanospirillales</taxon>
        <taxon>Pleioneaceae</taxon>
        <taxon>Aliikangiella</taxon>
    </lineage>
</organism>
<dbReference type="Pfam" id="PF02518">
    <property type="entry name" value="HATPase_c"/>
    <property type="match status" value="1"/>
</dbReference>
<dbReference type="SUPFAM" id="SSF55874">
    <property type="entry name" value="ATPase domain of HSP90 chaperone/DNA topoisomerase II/histidine kinase"/>
    <property type="match status" value="1"/>
</dbReference>
<dbReference type="AlphaFoldDB" id="A0A545U519"/>
<dbReference type="SMART" id="SM00304">
    <property type="entry name" value="HAMP"/>
    <property type="match status" value="1"/>
</dbReference>